<evidence type="ECO:0000313" key="2">
    <source>
        <dbReference type="EMBL" id="TBU35626.1"/>
    </source>
</evidence>
<dbReference type="PANTHER" id="PTHR28630:SF3">
    <property type="entry name" value="PEROXIREDOXIN-LIKE 2C"/>
    <property type="match status" value="1"/>
</dbReference>
<organism evidence="2">
    <name type="scientific">Dichomitus squalens</name>
    <dbReference type="NCBI Taxonomy" id="114155"/>
    <lineage>
        <taxon>Eukaryota</taxon>
        <taxon>Fungi</taxon>
        <taxon>Dikarya</taxon>
        <taxon>Basidiomycota</taxon>
        <taxon>Agaricomycotina</taxon>
        <taxon>Agaricomycetes</taxon>
        <taxon>Polyporales</taxon>
        <taxon>Polyporaceae</taxon>
        <taxon>Dichomitus</taxon>
    </lineage>
</organism>
<gene>
    <name evidence="2" type="ORF">BD311DRAFT_707787</name>
</gene>
<dbReference type="EMBL" id="ML143386">
    <property type="protein sequence ID" value="TBU35626.1"/>
    <property type="molecule type" value="Genomic_DNA"/>
</dbReference>
<dbReference type="Proteomes" id="UP000292957">
    <property type="component" value="Unassembled WGS sequence"/>
</dbReference>
<dbReference type="Gene3D" id="3.40.30.10">
    <property type="entry name" value="Glutaredoxin"/>
    <property type="match status" value="1"/>
</dbReference>
<evidence type="ECO:0000259" key="1">
    <source>
        <dbReference type="PROSITE" id="PS51352"/>
    </source>
</evidence>
<sequence length="202" mass="22127">MASTPTALPSPDVISNAASLNVHDSDGKEVSFGSLIKDQKTIVVFIRHFWCGICQRYVMQLASVRKEALEEANSRLVVIGCGDWKLIKNYCGLTDFKGGLYADPSRQLYHTLGLVQNLSRTPTGQEKRSYIGKSALGNALSSIWEGPLKNPQFLGKQGNISQLGGDFIFGPGESCSYASRMKHTEDHVEVEELMKQAGVAYP</sequence>
<dbReference type="OrthoDB" id="40334at2759"/>
<dbReference type="InterPro" id="IPR036249">
    <property type="entry name" value="Thioredoxin-like_sf"/>
</dbReference>
<dbReference type="PANTHER" id="PTHR28630">
    <property type="match status" value="1"/>
</dbReference>
<dbReference type="PROSITE" id="PS51352">
    <property type="entry name" value="THIOREDOXIN_2"/>
    <property type="match status" value="1"/>
</dbReference>
<reference evidence="2" key="1">
    <citation type="submission" date="2019-01" db="EMBL/GenBank/DDBJ databases">
        <title>Draft genome sequences of three monokaryotic isolates of the white-rot basidiomycete fungus Dichomitus squalens.</title>
        <authorList>
            <consortium name="DOE Joint Genome Institute"/>
            <person name="Lopez S.C."/>
            <person name="Andreopoulos B."/>
            <person name="Pangilinan J."/>
            <person name="Lipzen A."/>
            <person name="Riley R."/>
            <person name="Ahrendt S."/>
            <person name="Ng V."/>
            <person name="Barry K."/>
            <person name="Daum C."/>
            <person name="Grigoriev I.V."/>
            <person name="Hilden K.S."/>
            <person name="Makela M.R."/>
            <person name="de Vries R.P."/>
        </authorList>
    </citation>
    <scope>NUCLEOTIDE SEQUENCE [LARGE SCALE GENOMIC DNA]</scope>
    <source>
        <strain evidence="2">OM18370.1</strain>
    </source>
</reference>
<dbReference type="CDD" id="cd02970">
    <property type="entry name" value="PRX_like2"/>
    <property type="match status" value="1"/>
</dbReference>
<protein>
    <submittedName>
        <fullName evidence="2">AhpC/TSA antioxidant enzyme-domain-containing protein</fullName>
    </submittedName>
</protein>
<dbReference type="SUPFAM" id="SSF52833">
    <property type="entry name" value="Thioredoxin-like"/>
    <property type="match status" value="1"/>
</dbReference>
<feature type="domain" description="Thioredoxin" evidence="1">
    <location>
        <begin position="11"/>
        <end position="165"/>
    </location>
</feature>
<accession>A0A4Q9N9B8</accession>
<dbReference type="InterPro" id="IPR013766">
    <property type="entry name" value="Thioredoxin_domain"/>
</dbReference>
<proteinExistence type="predicted"/>
<dbReference type="AlphaFoldDB" id="A0A4Q9N9B8"/>
<dbReference type="InterPro" id="IPR032801">
    <property type="entry name" value="PXL2A/B/C"/>
</dbReference>
<dbReference type="Pfam" id="PF13911">
    <property type="entry name" value="AhpC-TSA_2"/>
    <property type="match status" value="1"/>
</dbReference>
<name>A0A4Q9N9B8_9APHY</name>